<dbReference type="Proteomes" id="UP000095558">
    <property type="component" value="Unassembled WGS sequence"/>
</dbReference>
<organism evidence="1 2">
    <name type="scientific">Clostridium disporicum</name>
    <dbReference type="NCBI Taxonomy" id="84024"/>
    <lineage>
        <taxon>Bacteria</taxon>
        <taxon>Bacillati</taxon>
        <taxon>Bacillota</taxon>
        <taxon>Clostridia</taxon>
        <taxon>Eubacteriales</taxon>
        <taxon>Clostridiaceae</taxon>
        <taxon>Clostridium</taxon>
    </lineage>
</organism>
<dbReference type="AlphaFoldDB" id="A0A174GVU1"/>
<reference evidence="1 2" key="1">
    <citation type="submission" date="2015-09" db="EMBL/GenBank/DDBJ databases">
        <authorList>
            <consortium name="Pathogen Informatics"/>
        </authorList>
    </citation>
    <scope>NUCLEOTIDE SEQUENCE [LARGE SCALE GENOMIC DNA]</scope>
    <source>
        <strain evidence="1 2">2789STDY5834855</strain>
    </source>
</reference>
<dbReference type="OrthoDB" id="1936043at2"/>
<gene>
    <name evidence="1" type="ORF">ERS852470_02960</name>
</gene>
<dbReference type="RefSeq" id="WP_055277648.1">
    <property type="nucleotide sequence ID" value="NZ_CYZV01000037.1"/>
</dbReference>
<accession>A0A174GVU1</accession>
<dbReference type="EMBL" id="CYZV01000037">
    <property type="protein sequence ID" value="CUO65228.1"/>
    <property type="molecule type" value="Genomic_DNA"/>
</dbReference>
<sequence length="130" mass="14862">MKLNLSNERIVNTINALSKLNNAQLPIKVAYAISKNVNKIESELKVYNTEKAKLVNKYGEKDKEGKLKVGENGNVPLKEEHIEDYNRDIKELLSIENEMDIHMIKLDDLLNSDYNISPAELSAIDFMIEE</sequence>
<evidence type="ECO:0000313" key="1">
    <source>
        <dbReference type="EMBL" id="CUO65228.1"/>
    </source>
</evidence>
<proteinExistence type="predicted"/>
<evidence type="ECO:0000313" key="2">
    <source>
        <dbReference type="Proteomes" id="UP000095558"/>
    </source>
</evidence>
<protein>
    <submittedName>
        <fullName evidence="1">Uncharacterized protein</fullName>
    </submittedName>
</protein>
<name>A0A174GVU1_9CLOT</name>